<dbReference type="RefSeq" id="XP_051445974.1">
    <property type="nucleotide sequence ID" value="XM_051592965.1"/>
</dbReference>
<name>A0AAD5EDG2_UMBRA</name>
<evidence type="ECO:0000313" key="3">
    <source>
        <dbReference type="EMBL" id="KAI8580970.1"/>
    </source>
</evidence>
<feature type="domain" description="Yeast cell wall synthesis Kre9/Knh1-like N-terminal" evidence="2">
    <location>
        <begin position="51"/>
        <end position="138"/>
    </location>
</feature>
<proteinExistence type="predicted"/>
<keyword evidence="4" id="KW-1185">Reference proteome</keyword>
<comment type="caution">
    <text evidence="3">The sequence shown here is derived from an EMBL/GenBank/DDBJ whole genome shotgun (WGS) entry which is preliminary data.</text>
</comment>
<evidence type="ECO:0000256" key="1">
    <source>
        <dbReference type="ARBA" id="ARBA00022729"/>
    </source>
</evidence>
<dbReference type="EMBL" id="MU620908">
    <property type="protein sequence ID" value="KAI8580970.1"/>
    <property type="molecule type" value="Genomic_DNA"/>
</dbReference>
<dbReference type="Proteomes" id="UP001206595">
    <property type="component" value="Unassembled WGS sequence"/>
</dbReference>
<dbReference type="InterPro" id="IPR018466">
    <property type="entry name" value="Kre9/Knh1-like_N"/>
</dbReference>
<dbReference type="Pfam" id="PF10342">
    <property type="entry name" value="Kre9_KNH"/>
    <property type="match status" value="1"/>
</dbReference>
<dbReference type="GeneID" id="75918307"/>
<dbReference type="AlphaFoldDB" id="A0AAD5EDG2"/>
<evidence type="ECO:0000313" key="4">
    <source>
        <dbReference type="Proteomes" id="UP001206595"/>
    </source>
</evidence>
<evidence type="ECO:0000259" key="2">
    <source>
        <dbReference type="Pfam" id="PF10342"/>
    </source>
</evidence>
<sequence length="147" mass="16996">MYSGADQSNAPESEIAYQDYGRYWAEGTKSYICIAFLAIASGISADFAFTSPKENAVYHPGDKIKFAWHDYSSKNKTITLVLANQGKAHHWHPYKTLAHLRRPFPKSYIWHVPEDFKPDRYFLVITDSSRNQPFSEYFFIKDDNDGE</sequence>
<protein>
    <recommendedName>
        <fullName evidence="2">Yeast cell wall synthesis Kre9/Knh1-like N-terminal domain-containing protein</fullName>
    </recommendedName>
</protein>
<reference evidence="3" key="2">
    <citation type="journal article" date="2022" name="Proc. Natl. Acad. Sci. U.S.A.">
        <title>Diploid-dominant life cycles characterize the early evolution of Fungi.</title>
        <authorList>
            <person name="Amses K.R."/>
            <person name="Simmons D.R."/>
            <person name="Longcore J.E."/>
            <person name="Mondo S.J."/>
            <person name="Seto K."/>
            <person name="Jeronimo G.H."/>
            <person name="Bonds A.E."/>
            <person name="Quandt C.A."/>
            <person name="Davis W.J."/>
            <person name="Chang Y."/>
            <person name="Federici B.A."/>
            <person name="Kuo A."/>
            <person name="LaButti K."/>
            <person name="Pangilinan J."/>
            <person name="Andreopoulos W."/>
            <person name="Tritt A."/>
            <person name="Riley R."/>
            <person name="Hundley H."/>
            <person name="Johnson J."/>
            <person name="Lipzen A."/>
            <person name="Barry K."/>
            <person name="Lang B.F."/>
            <person name="Cuomo C.A."/>
            <person name="Buchler N.E."/>
            <person name="Grigoriev I.V."/>
            <person name="Spatafora J.W."/>
            <person name="Stajich J.E."/>
            <person name="James T.Y."/>
        </authorList>
    </citation>
    <scope>NUCLEOTIDE SEQUENCE</scope>
    <source>
        <strain evidence="3">AG</strain>
    </source>
</reference>
<organism evidence="3 4">
    <name type="scientific">Umbelopsis ramanniana AG</name>
    <dbReference type="NCBI Taxonomy" id="1314678"/>
    <lineage>
        <taxon>Eukaryota</taxon>
        <taxon>Fungi</taxon>
        <taxon>Fungi incertae sedis</taxon>
        <taxon>Mucoromycota</taxon>
        <taxon>Mucoromycotina</taxon>
        <taxon>Umbelopsidomycetes</taxon>
        <taxon>Umbelopsidales</taxon>
        <taxon>Umbelopsidaceae</taxon>
        <taxon>Umbelopsis</taxon>
    </lineage>
</organism>
<keyword evidence="1" id="KW-0732">Signal</keyword>
<reference evidence="3" key="1">
    <citation type="submission" date="2021-06" db="EMBL/GenBank/DDBJ databases">
        <authorList>
            <consortium name="DOE Joint Genome Institute"/>
            <person name="Mondo S.J."/>
            <person name="Amses K.R."/>
            <person name="Simmons D.R."/>
            <person name="Longcore J.E."/>
            <person name="Seto K."/>
            <person name="Alves G.H."/>
            <person name="Bonds A.E."/>
            <person name="Quandt C.A."/>
            <person name="Davis W.J."/>
            <person name="Chang Y."/>
            <person name="Letcher P.M."/>
            <person name="Powell M.J."/>
            <person name="Kuo A."/>
            <person name="Labutti K."/>
            <person name="Pangilinan J."/>
            <person name="Andreopoulos W."/>
            <person name="Tritt A."/>
            <person name="Riley R."/>
            <person name="Hundley H."/>
            <person name="Johnson J."/>
            <person name="Lipzen A."/>
            <person name="Barry K."/>
            <person name="Berbee M.L."/>
            <person name="Buchler N.E."/>
            <person name="Grigoriev I.V."/>
            <person name="Spatafora J.W."/>
            <person name="Stajich J.E."/>
            <person name="James T.Y."/>
        </authorList>
    </citation>
    <scope>NUCLEOTIDE SEQUENCE</scope>
    <source>
        <strain evidence="3">AG</strain>
    </source>
</reference>
<accession>A0AAD5EDG2</accession>
<gene>
    <name evidence="3" type="ORF">K450DRAFT_270461</name>
</gene>